<feature type="transmembrane region" description="Helical" evidence="6">
    <location>
        <begin position="152"/>
        <end position="173"/>
    </location>
</feature>
<keyword evidence="8" id="KW-1185">Reference proteome</keyword>
<evidence type="ECO:0000256" key="3">
    <source>
        <dbReference type="ARBA" id="ARBA00022692"/>
    </source>
</evidence>
<evidence type="ECO:0000256" key="1">
    <source>
        <dbReference type="ARBA" id="ARBA00004141"/>
    </source>
</evidence>
<dbReference type="Proteomes" id="UP000552683">
    <property type="component" value="Unassembled WGS sequence"/>
</dbReference>
<protein>
    <submittedName>
        <fullName evidence="7">AI-2E family transporter</fullName>
    </submittedName>
</protein>
<comment type="similarity">
    <text evidence="2">Belongs to the autoinducer-2 exporter (AI-2E) (TC 2.A.86) family.</text>
</comment>
<dbReference type="GO" id="GO:0016020">
    <property type="term" value="C:membrane"/>
    <property type="evidence" value="ECO:0007669"/>
    <property type="project" value="UniProtKB-SubCell"/>
</dbReference>
<keyword evidence="4 6" id="KW-1133">Transmembrane helix</keyword>
<evidence type="ECO:0000313" key="7">
    <source>
        <dbReference type="EMBL" id="MBC2881960.1"/>
    </source>
</evidence>
<accession>A0A842J586</accession>
<proteinExistence type="inferred from homology"/>
<dbReference type="EMBL" id="JACLZK010000001">
    <property type="protein sequence ID" value="MBC2881960.1"/>
    <property type="molecule type" value="Genomic_DNA"/>
</dbReference>
<feature type="transmembrane region" description="Helical" evidence="6">
    <location>
        <begin position="258"/>
        <end position="277"/>
    </location>
</feature>
<evidence type="ECO:0000313" key="8">
    <source>
        <dbReference type="Proteomes" id="UP000552683"/>
    </source>
</evidence>
<keyword evidence="3 6" id="KW-0812">Transmembrane</keyword>
<evidence type="ECO:0000256" key="2">
    <source>
        <dbReference type="ARBA" id="ARBA00009773"/>
    </source>
</evidence>
<dbReference type="Pfam" id="PF01594">
    <property type="entry name" value="AI-2E_transport"/>
    <property type="match status" value="1"/>
</dbReference>
<feature type="transmembrane region" description="Helical" evidence="6">
    <location>
        <begin position="303"/>
        <end position="332"/>
    </location>
</feature>
<organism evidence="7 8">
    <name type="scientific">Campylobacter massiliensis</name>
    <dbReference type="NCBI Taxonomy" id="2762557"/>
    <lineage>
        <taxon>Bacteria</taxon>
        <taxon>Pseudomonadati</taxon>
        <taxon>Campylobacterota</taxon>
        <taxon>Epsilonproteobacteria</taxon>
        <taxon>Campylobacterales</taxon>
        <taxon>Campylobacteraceae</taxon>
        <taxon>Campylobacter</taxon>
    </lineage>
</organism>
<feature type="transmembrane region" description="Helical" evidence="6">
    <location>
        <begin position="194"/>
        <end position="218"/>
    </location>
</feature>
<feature type="transmembrane region" description="Helical" evidence="6">
    <location>
        <begin position="27"/>
        <end position="45"/>
    </location>
</feature>
<reference evidence="7 8" key="1">
    <citation type="submission" date="2020-08" db="EMBL/GenBank/DDBJ databases">
        <title>Complete genome and description of Campylobacter massiliensis Marseille-Q3452 sp. nov.</title>
        <authorList>
            <person name="Antezack A."/>
        </authorList>
    </citation>
    <scope>NUCLEOTIDE SEQUENCE [LARGE SCALE GENOMIC DNA]</scope>
    <source>
        <strain evidence="7 8">Marseille-Q3452</strain>
    </source>
</reference>
<sequence>MKNNRIFFGLLMLCALGLVGYLFKPFLLNIFIAALLAVATSNVNVKFLQLTKGKRTLSAALTTLALFSLFIAPLLYAVIELAKHAASFNTGYVTNTLDYFQSGKFQLPEPIKFLEPKIKEIVADIDVKAISANLIANLAGIGKSSVNFLVDVIFILVFFFFALLYGSELVGYLKNALPMKESESEFILSEVANVMSVVLYSIVINAILQGCLFAIITISYGYNGFLMGILFAFTSLVPVVGGLLAWGPISLYEFANGNTAAAIVIAVYTIVVISIVADTFLKPIVIKFINDRLVKIPTKINELLLFFSMIAGITTFGFWGLILGPAIVTFFISTIKLYTLLKERAVV</sequence>
<keyword evidence="5 6" id="KW-0472">Membrane</keyword>
<evidence type="ECO:0000256" key="6">
    <source>
        <dbReference type="SAM" id="Phobius"/>
    </source>
</evidence>
<evidence type="ECO:0000256" key="4">
    <source>
        <dbReference type="ARBA" id="ARBA00022989"/>
    </source>
</evidence>
<dbReference type="AlphaFoldDB" id="A0A842J586"/>
<dbReference type="InterPro" id="IPR002549">
    <property type="entry name" value="AI-2E-like"/>
</dbReference>
<evidence type="ECO:0000256" key="5">
    <source>
        <dbReference type="ARBA" id="ARBA00023136"/>
    </source>
</evidence>
<comment type="caution">
    <text evidence="7">The sequence shown here is derived from an EMBL/GenBank/DDBJ whole genome shotgun (WGS) entry which is preliminary data.</text>
</comment>
<name>A0A842J586_9BACT</name>
<feature type="transmembrane region" description="Helical" evidence="6">
    <location>
        <begin position="57"/>
        <end position="79"/>
    </location>
</feature>
<comment type="subcellular location">
    <subcellularLocation>
        <location evidence="1">Membrane</location>
        <topology evidence="1">Multi-pass membrane protein</topology>
    </subcellularLocation>
</comment>
<feature type="transmembrane region" description="Helical" evidence="6">
    <location>
        <begin position="224"/>
        <end position="246"/>
    </location>
</feature>
<dbReference type="PANTHER" id="PTHR21716">
    <property type="entry name" value="TRANSMEMBRANE PROTEIN"/>
    <property type="match status" value="1"/>
</dbReference>
<dbReference type="RefSeq" id="WP_185897655.1">
    <property type="nucleotide sequence ID" value="NZ_JACLZK010000001.1"/>
</dbReference>
<dbReference type="PANTHER" id="PTHR21716:SF4">
    <property type="entry name" value="TRANSMEMBRANE PROTEIN 245"/>
    <property type="match status" value="1"/>
</dbReference>
<gene>
    <name evidence="7" type="ORF">H7R39_01475</name>
</gene>